<dbReference type="AlphaFoldDB" id="S7PIW8"/>
<dbReference type="eggNOG" id="KOG3530">
    <property type="taxonomic scope" value="Eukaryota"/>
</dbReference>
<keyword evidence="2" id="KW-1185">Reference proteome</keyword>
<dbReference type="Proteomes" id="UP000052978">
    <property type="component" value="Unassembled WGS sequence"/>
</dbReference>
<name>S7PIW8_MYOBR</name>
<sequence length="97" mass="10274">MGCFCAVPEEFYCEVLLLDESKLTLTTQQQGIKVAGILDNSAASLVKGSGSLLLPSRAGRLRNQIQAGQCPFLVLSSQQLIRTALAPGISLCDSAFT</sequence>
<gene>
    <name evidence="1" type="ORF">D623_10033152</name>
</gene>
<accession>S7PIW8</accession>
<evidence type="ECO:0000313" key="1">
    <source>
        <dbReference type="EMBL" id="EPQ07922.1"/>
    </source>
</evidence>
<reference evidence="1 2" key="1">
    <citation type="journal article" date="2013" name="Nat. Commun.">
        <title>Genome analysis reveals insights into physiology and longevity of the Brandt's bat Myotis brandtii.</title>
        <authorList>
            <person name="Seim I."/>
            <person name="Fang X."/>
            <person name="Xiong Z."/>
            <person name="Lobanov A.V."/>
            <person name="Huang Z."/>
            <person name="Ma S."/>
            <person name="Feng Y."/>
            <person name="Turanov A.A."/>
            <person name="Zhu Y."/>
            <person name="Lenz T.L."/>
            <person name="Gerashchenko M.V."/>
            <person name="Fan D."/>
            <person name="Hee Yim S."/>
            <person name="Yao X."/>
            <person name="Jordan D."/>
            <person name="Xiong Y."/>
            <person name="Ma Y."/>
            <person name="Lyapunov A.N."/>
            <person name="Chen G."/>
            <person name="Kulakova O.I."/>
            <person name="Sun Y."/>
            <person name="Lee S.G."/>
            <person name="Bronson R.T."/>
            <person name="Moskalev A.A."/>
            <person name="Sunyaev S.R."/>
            <person name="Zhang G."/>
            <person name="Krogh A."/>
            <person name="Wang J."/>
            <person name="Gladyshev V.N."/>
        </authorList>
    </citation>
    <scope>NUCLEOTIDE SEQUENCE [LARGE SCALE GENOMIC DNA]</scope>
</reference>
<proteinExistence type="predicted"/>
<protein>
    <submittedName>
        <fullName evidence="1">Band 4.1-like protein 4A</fullName>
    </submittedName>
</protein>
<evidence type="ECO:0000313" key="2">
    <source>
        <dbReference type="Proteomes" id="UP000052978"/>
    </source>
</evidence>
<organism evidence="1 2">
    <name type="scientific">Myotis brandtii</name>
    <name type="common">Brandt's bat</name>
    <dbReference type="NCBI Taxonomy" id="109478"/>
    <lineage>
        <taxon>Eukaryota</taxon>
        <taxon>Metazoa</taxon>
        <taxon>Chordata</taxon>
        <taxon>Craniata</taxon>
        <taxon>Vertebrata</taxon>
        <taxon>Euteleostomi</taxon>
        <taxon>Mammalia</taxon>
        <taxon>Eutheria</taxon>
        <taxon>Laurasiatheria</taxon>
        <taxon>Chiroptera</taxon>
        <taxon>Yangochiroptera</taxon>
        <taxon>Vespertilionidae</taxon>
        <taxon>Myotis</taxon>
    </lineage>
</organism>
<dbReference type="EMBL" id="KE162363">
    <property type="protein sequence ID" value="EPQ07922.1"/>
    <property type="molecule type" value="Genomic_DNA"/>
</dbReference>